<evidence type="ECO:0000313" key="4">
    <source>
        <dbReference type="EMBL" id="KAK1396644.1"/>
    </source>
</evidence>
<proteinExistence type="predicted"/>
<reference evidence="4" key="2">
    <citation type="submission" date="2023-05" db="EMBL/GenBank/DDBJ databases">
        <authorList>
            <person name="Schelkunov M.I."/>
        </authorList>
    </citation>
    <scope>NUCLEOTIDE SEQUENCE</scope>
    <source>
        <strain evidence="4">Hsosn_3</strain>
        <tissue evidence="4">Leaf</tissue>
    </source>
</reference>
<dbReference type="Pfam" id="PF08699">
    <property type="entry name" value="ArgoL1"/>
    <property type="match status" value="1"/>
</dbReference>
<comment type="caution">
    <text evidence="4">The sequence shown here is derived from an EMBL/GenBank/DDBJ whole genome shotgun (WGS) entry which is preliminary data.</text>
</comment>
<dbReference type="Pfam" id="PF16486">
    <property type="entry name" value="ArgoN"/>
    <property type="match status" value="1"/>
</dbReference>
<evidence type="ECO:0000259" key="2">
    <source>
        <dbReference type="Pfam" id="PF08699"/>
    </source>
</evidence>
<protein>
    <submittedName>
        <fullName evidence="4">Uncharacterized protein</fullName>
    </submittedName>
</protein>
<feature type="domain" description="Protein argonaute N-terminal" evidence="3">
    <location>
        <begin position="16"/>
        <end position="159"/>
    </location>
</feature>
<dbReference type="InterPro" id="IPR032474">
    <property type="entry name" value="Argonaute_N"/>
</dbReference>
<dbReference type="EMBL" id="JAUIZM010000002">
    <property type="protein sequence ID" value="KAK1396644.1"/>
    <property type="molecule type" value="Genomic_DNA"/>
</dbReference>
<gene>
    <name evidence="4" type="ORF">POM88_006507</name>
</gene>
<dbReference type="InterPro" id="IPR014811">
    <property type="entry name" value="ArgoL1"/>
</dbReference>
<accession>A0AAD8J4E3</accession>
<evidence type="ECO:0000313" key="5">
    <source>
        <dbReference type="Proteomes" id="UP001237642"/>
    </source>
</evidence>
<evidence type="ECO:0000256" key="1">
    <source>
        <dbReference type="SAM" id="MobiDB-lite"/>
    </source>
</evidence>
<dbReference type="Proteomes" id="UP001237642">
    <property type="component" value="Unassembled WGS sequence"/>
</dbReference>
<name>A0AAD8J4E3_9APIA</name>
<feature type="region of interest" description="Disordered" evidence="1">
    <location>
        <begin position="106"/>
        <end position="133"/>
    </location>
</feature>
<dbReference type="PANTHER" id="PTHR22891">
    <property type="entry name" value="EUKARYOTIC TRANSLATION INITIATION FACTOR 2C"/>
    <property type="match status" value="1"/>
</dbReference>
<feature type="domain" description="Argonaute linker 1" evidence="2">
    <location>
        <begin position="163"/>
        <end position="208"/>
    </location>
</feature>
<reference evidence="4" key="1">
    <citation type="submission" date="2023-02" db="EMBL/GenBank/DDBJ databases">
        <title>Genome of toxic invasive species Heracleum sosnowskyi carries increased number of genes despite the absence of recent whole-genome duplications.</title>
        <authorList>
            <person name="Schelkunov M."/>
            <person name="Shtratnikova V."/>
            <person name="Makarenko M."/>
            <person name="Klepikova A."/>
            <person name="Omelchenko D."/>
            <person name="Novikova G."/>
            <person name="Obukhova E."/>
            <person name="Bogdanov V."/>
            <person name="Penin A."/>
            <person name="Logacheva M."/>
        </authorList>
    </citation>
    <scope>NUCLEOTIDE SEQUENCE</scope>
    <source>
        <strain evidence="4">Hsosn_3</strain>
        <tissue evidence="4">Leaf</tissue>
    </source>
</reference>
<sequence length="271" mass="30117">MLEGFAISSEEVKGNKVQLLTNHFKFNVTNADGHFFHYSVAFYEDGHPVDGKGIGREVLDHVHDTYKAELGGKDFAYDGENSLFTAGALPRNKLEFTSLLEDISSNRSIGRSSPRADWSPDENERKRPRRSYQSKTYKVEMSYAAKIPMQAIAQALRGQGCLVRQSFFHDDVNNFSDVGGGVIRCGFLSSCHTTEGGLSPNIDMSNSTTMTIQPGPVVDFLIANQNAKDPLSLDRAKAKNLRVKNSATNIEYKITLISDKICKELMFSVFD</sequence>
<keyword evidence="5" id="KW-1185">Reference proteome</keyword>
<evidence type="ECO:0000259" key="3">
    <source>
        <dbReference type="Pfam" id="PF16486"/>
    </source>
</evidence>
<dbReference type="AlphaFoldDB" id="A0AAD8J4E3"/>
<organism evidence="4 5">
    <name type="scientific">Heracleum sosnowskyi</name>
    <dbReference type="NCBI Taxonomy" id="360622"/>
    <lineage>
        <taxon>Eukaryota</taxon>
        <taxon>Viridiplantae</taxon>
        <taxon>Streptophyta</taxon>
        <taxon>Embryophyta</taxon>
        <taxon>Tracheophyta</taxon>
        <taxon>Spermatophyta</taxon>
        <taxon>Magnoliopsida</taxon>
        <taxon>eudicotyledons</taxon>
        <taxon>Gunneridae</taxon>
        <taxon>Pentapetalae</taxon>
        <taxon>asterids</taxon>
        <taxon>campanulids</taxon>
        <taxon>Apiales</taxon>
        <taxon>Apiaceae</taxon>
        <taxon>Apioideae</taxon>
        <taxon>apioid superclade</taxon>
        <taxon>Tordylieae</taxon>
        <taxon>Tordyliinae</taxon>
        <taxon>Heracleum</taxon>
    </lineage>
</organism>